<accession>A0ABQ2CW07</accession>
<reference evidence="3" key="1">
    <citation type="journal article" date="2019" name="Int. J. Syst. Evol. Microbiol.">
        <title>The Global Catalogue of Microorganisms (GCM) 10K type strain sequencing project: providing services to taxonomists for standard genome sequencing and annotation.</title>
        <authorList>
            <consortium name="The Broad Institute Genomics Platform"/>
            <consortium name="The Broad Institute Genome Sequencing Center for Infectious Disease"/>
            <person name="Wu L."/>
            <person name="Ma J."/>
        </authorList>
    </citation>
    <scope>NUCLEOTIDE SEQUENCE [LARGE SCALE GENOMIC DNA]</scope>
    <source>
        <strain evidence="3">JCM 14370</strain>
    </source>
</reference>
<dbReference type="Proteomes" id="UP000632222">
    <property type="component" value="Unassembled WGS sequence"/>
</dbReference>
<gene>
    <name evidence="2" type="ORF">GCM10008938_02050</name>
</gene>
<evidence type="ECO:0000313" key="2">
    <source>
        <dbReference type="EMBL" id="GGJ19531.1"/>
    </source>
</evidence>
<keyword evidence="3" id="KW-1185">Reference proteome</keyword>
<dbReference type="SUPFAM" id="SSF55729">
    <property type="entry name" value="Acyl-CoA N-acyltransferases (Nat)"/>
    <property type="match status" value="1"/>
</dbReference>
<feature type="domain" description="N-acetyltransferase" evidence="1">
    <location>
        <begin position="141"/>
        <end position="282"/>
    </location>
</feature>
<protein>
    <recommendedName>
        <fullName evidence="1">N-acetyltransferase domain-containing protein</fullName>
    </recommendedName>
</protein>
<dbReference type="InterPro" id="IPR016181">
    <property type="entry name" value="Acyl_CoA_acyltransferase"/>
</dbReference>
<dbReference type="RefSeq" id="WP_188998478.1">
    <property type="nucleotide sequence ID" value="NZ_BMOD01000001.1"/>
</dbReference>
<comment type="caution">
    <text evidence="2">The sequence shown here is derived from an EMBL/GenBank/DDBJ whole genome shotgun (WGS) entry which is preliminary data.</text>
</comment>
<dbReference type="PROSITE" id="PS51186">
    <property type="entry name" value="GNAT"/>
    <property type="match status" value="1"/>
</dbReference>
<name>A0ABQ2CW07_9DEIO</name>
<sequence length="289" mass="32206">MSHAQEISNLSNLSNLSPASEALLQACIDNYVQMFPVGLYPALLVHDGPDLAYRISGFPVAPLNSVVRSIFDEETAEERINKMFQEFQERQIPFNWLITPESRPLDLKDRLLAQGMELDGELIPMGRSLENLPELQLPEGFHIEQVCTDRQLEDWAKVGQVSFHLPPQAVEIRLAQFSRVLESDLWPVRLYVGSWEGQPACTSGVRLTPGSAGLYFVGTLPGHTRRGLGTLMTLHPLLEARKLGHRVGVLLSSRAGLKVYERLGFERLGTFQIYTKEQASVPQAAASSD</sequence>
<evidence type="ECO:0000259" key="1">
    <source>
        <dbReference type="PROSITE" id="PS51186"/>
    </source>
</evidence>
<dbReference type="Gene3D" id="3.40.630.30">
    <property type="match status" value="1"/>
</dbReference>
<proteinExistence type="predicted"/>
<dbReference type="EMBL" id="BMOD01000001">
    <property type="protein sequence ID" value="GGJ19531.1"/>
    <property type="molecule type" value="Genomic_DNA"/>
</dbReference>
<dbReference type="InterPro" id="IPR000182">
    <property type="entry name" value="GNAT_dom"/>
</dbReference>
<organism evidence="2 3">
    <name type="scientific">Deinococcus roseus</name>
    <dbReference type="NCBI Taxonomy" id="392414"/>
    <lineage>
        <taxon>Bacteria</taxon>
        <taxon>Thermotogati</taxon>
        <taxon>Deinococcota</taxon>
        <taxon>Deinococci</taxon>
        <taxon>Deinococcales</taxon>
        <taxon>Deinococcaceae</taxon>
        <taxon>Deinococcus</taxon>
    </lineage>
</organism>
<evidence type="ECO:0000313" key="3">
    <source>
        <dbReference type="Proteomes" id="UP000632222"/>
    </source>
</evidence>